<proteinExistence type="predicted"/>
<sequence length="152" mass="17368">MVLIQDHCSKEIRSRILNCKDAAEAWEELKSTYGPQLSRPPDMLGEFVSYVPQAGMRVSDMAEDLAKLQHDIAEVCREERPSDMMKTAVLLRAADDVVRAAGDKGWAVLWAMRGREFLEVLRALVTLEEEVTKRKRVEEGNRGGRKRGRRRQ</sequence>
<dbReference type="RefSeq" id="XP_018129517.1">
    <property type="nucleotide sequence ID" value="XM_018275934.1"/>
</dbReference>
<reference evidence="2" key="2">
    <citation type="journal article" date="2018" name="Nat. Commun.">
        <title>Extreme sensitivity to ultraviolet light in the fungal pathogen causing white-nose syndrome of bats.</title>
        <authorList>
            <person name="Palmer J.M."/>
            <person name="Drees K.P."/>
            <person name="Foster J.T."/>
            <person name="Lindner D.L."/>
        </authorList>
    </citation>
    <scope>NUCLEOTIDE SEQUENCE [LARGE SCALE GENOMIC DNA]</scope>
    <source>
        <strain evidence="2">UAMH 10579</strain>
    </source>
</reference>
<organism evidence="1 2">
    <name type="scientific">Pseudogymnoascus verrucosus</name>
    <dbReference type="NCBI Taxonomy" id="342668"/>
    <lineage>
        <taxon>Eukaryota</taxon>
        <taxon>Fungi</taxon>
        <taxon>Dikarya</taxon>
        <taxon>Ascomycota</taxon>
        <taxon>Pezizomycotina</taxon>
        <taxon>Leotiomycetes</taxon>
        <taxon>Thelebolales</taxon>
        <taxon>Thelebolaceae</taxon>
        <taxon>Pseudogymnoascus</taxon>
    </lineage>
</organism>
<name>A0A1B8GJ06_9PEZI</name>
<dbReference type="AlphaFoldDB" id="A0A1B8GJ06"/>
<reference evidence="1 2" key="1">
    <citation type="submission" date="2016-03" db="EMBL/GenBank/DDBJ databases">
        <title>Comparative genomics of Pseudogymnoascus destructans, the fungus causing white-nose syndrome of bats.</title>
        <authorList>
            <person name="Palmer J.M."/>
            <person name="Drees K.P."/>
            <person name="Foster J.T."/>
            <person name="Lindner D.L."/>
        </authorList>
    </citation>
    <scope>NUCLEOTIDE SEQUENCE [LARGE SCALE GENOMIC DNA]</scope>
    <source>
        <strain evidence="1 2">UAMH 10579</strain>
    </source>
</reference>
<gene>
    <name evidence="1" type="ORF">VE01_06488</name>
</gene>
<protein>
    <submittedName>
        <fullName evidence="1">Uncharacterized protein</fullName>
    </submittedName>
</protein>
<evidence type="ECO:0000313" key="2">
    <source>
        <dbReference type="Proteomes" id="UP000091956"/>
    </source>
</evidence>
<dbReference type="EMBL" id="KV460233">
    <property type="protein sequence ID" value="OBT95784.1"/>
    <property type="molecule type" value="Genomic_DNA"/>
</dbReference>
<accession>A0A1B8GJ06</accession>
<keyword evidence="2" id="KW-1185">Reference proteome</keyword>
<dbReference type="Proteomes" id="UP000091956">
    <property type="component" value="Unassembled WGS sequence"/>
</dbReference>
<dbReference type="GeneID" id="28839874"/>
<evidence type="ECO:0000313" key="1">
    <source>
        <dbReference type="EMBL" id="OBT95784.1"/>
    </source>
</evidence>